<gene>
    <name evidence="1" type="ORF">DCF25_14855</name>
</gene>
<organism evidence="1 2">
    <name type="scientific">Leptolyngbya foveolarum</name>
    <dbReference type="NCBI Taxonomy" id="47253"/>
    <lineage>
        <taxon>Bacteria</taxon>
        <taxon>Bacillati</taxon>
        <taxon>Cyanobacteriota</taxon>
        <taxon>Cyanophyceae</taxon>
        <taxon>Leptolyngbyales</taxon>
        <taxon>Leptolyngbyaceae</taxon>
        <taxon>Leptolyngbya group</taxon>
        <taxon>Leptolyngbya</taxon>
    </lineage>
</organism>
<dbReference type="EMBL" id="QBMC01000107">
    <property type="protein sequence ID" value="PZO14493.1"/>
    <property type="molecule type" value="Genomic_DNA"/>
</dbReference>
<evidence type="ECO:0000313" key="1">
    <source>
        <dbReference type="EMBL" id="PZO14493.1"/>
    </source>
</evidence>
<sequence>MWATDTELNINPPCWESALHFLDTFTYMDSEFGVIDLVTTGMFDLSHPETANELDMAKALRAIRHKSAMAKNIVKWVADNRATLGDYPEPLAVKE</sequence>
<name>A0A2W4U0D6_9CYAN</name>
<reference evidence="1 2" key="2">
    <citation type="submission" date="2018-06" db="EMBL/GenBank/DDBJ databases">
        <title>Metagenomic assembly of (sub)arctic Cyanobacteria and their associated microbiome from non-axenic cultures.</title>
        <authorList>
            <person name="Baurain D."/>
        </authorList>
    </citation>
    <scope>NUCLEOTIDE SEQUENCE [LARGE SCALE GENOMIC DNA]</scope>
    <source>
        <strain evidence="1">ULC129bin1</strain>
    </source>
</reference>
<comment type="caution">
    <text evidence="1">The sequence shown here is derived from an EMBL/GenBank/DDBJ whole genome shotgun (WGS) entry which is preliminary data.</text>
</comment>
<dbReference type="AlphaFoldDB" id="A0A2W4U0D6"/>
<evidence type="ECO:0000313" key="2">
    <source>
        <dbReference type="Proteomes" id="UP000249354"/>
    </source>
</evidence>
<reference evidence="2" key="1">
    <citation type="submission" date="2018-04" db="EMBL/GenBank/DDBJ databases">
        <authorList>
            <person name="Cornet L."/>
        </authorList>
    </citation>
    <scope>NUCLEOTIDE SEQUENCE [LARGE SCALE GENOMIC DNA]</scope>
</reference>
<dbReference type="Proteomes" id="UP000249354">
    <property type="component" value="Unassembled WGS sequence"/>
</dbReference>
<proteinExistence type="predicted"/>
<accession>A0A2W4U0D6</accession>
<protein>
    <submittedName>
        <fullName evidence="1">Uncharacterized protein</fullName>
    </submittedName>
</protein>